<accession>A0A0E9U9B3</accession>
<evidence type="ECO:0000313" key="1">
    <source>
        <dbReference type="EMBL" id="JAH62426.1"/>
    </source>
</evidence>
<proteinExistence type="predicted"/>
<dbReference type="EMBL" id="GBXM01046151">
    <property type="protein sequence ID" value="JAH62426.1"/>
    <property type="molecule type" value="Transcribed_RNA"/>
</dbReference>
<sequence>MRTGGRGQAGRVKR</sequence>
<protein>
    <submittedName>
        <fullName evidence="1">Uncharacterized protein</fullName>
    </submittedName>
</protein>
<reference evidence="1" key="2">
    <citation type="journal article" date="2015" name="Fish Shellfish Immunol.">
        <title>Early steps in the European eel (Anguilla anguilla)-Vibrio vulnificus interaction in the gills: Role of the RtxA13 toxin.</title>
        <authorList>
            <person name="Callol A."/>
            <person name="Pajuelo D."/>
            <person name="Ebbesson L."/>
            <person name="Teles M."/>
            <person name="MacKenzie S."/>
            <person name="Amaro C."/>
        </authorList>
    </citation>
    <scope>NUCLEOTIDE SEQUENCE</scope>
</reference>
<organism evidence="1">
    <name type="scientific">Anguilla anguilla</name>
    <name type="common">European freshwater eel</name>
    <name type="synonym">Muraena anguilla</name>
    <dbReference type="NCBI Taxonomy" id="7936"/>
    <lineage>
        <taxon>Eukaryota</taxon>
        <taxon>Metazoa</taxon>
        <taxon>Chordata</taxon>
        <taxon>Craniata</taxon>
        <taxon>Vertebrata</taxon>
        <taxon>Euteleostomi</taxon>
        <taxon>Actinopterygii</taxon>
        <taxon>Neopterygii</taxon>
        <taxon>Teleostei</taxon>
        <taxon>Anguilliformes</taxon>
        <taxon>Anguillidae</taxon>
        <taxon>Anguilla</taxon>
    </lineage>
</organism>
<reference evidence="1" key="1">
    <citation type="submission" date="2014-11" db="EMBL/GenBank/DDBJ databases">
        <authorList>
            <person name="Amaro Gonzalez C."/>
        </authorList>
    </citation>
    <scope>NUCLEOTIDE SEQUENCE</scope>
</reference>
<name>A0A0E9U9B3_ANGAN</name>